<evidence type="ECO:0000313" key="2">
    <source>
        <dbReference type="Proteomes" id="UP000053370"/>
    </source>
</evidence>
<proteinExistence type="predicted"/>
<protein>
    <submittedName>
        <fullName evidence="1">GDSL-like lipase</fullName>
    </submittedName>
</protein>
<dbReference type="SUPFAM" id="SSF52266">
    <property type="entry name" value="SGNH hydrolase"/>
    <property type="match status" value="1"/>
</dbReference>
<dbReference type="Proteomes" id="UP000053370">
    <property type="component" value="Unassembled WGS sequence"/>
</dbReference>
<dbReference type="STRING" id="1678840.ATC1_131221"/>
<organism evidence="1">
    <name type="scientific">Flexilinea flocculi</name>
    <dbReference type="NCBI Taxonomy" id="1678840"/>
    <lineage>
        <taxon>Bacteria</taxon>
        <taxon>Bacillati</taxon>
        <taxon>Chloroflexota</taxon>
        <taxon>Anaerolineae</taxon>
        <taxon>Anaerolineales</taxon>
        <taxon>Anaerolineaceae</taxon>
        <taxon>Flexilinea</taxon>
    </lineage>
</organism>
<accession>A0A0S7BL86</accession>
<evidence type="ECO:0000313" key="1">
    <source>
        <dbReference type="EMBL" id="GAP41237.1"/>
    </source>
</evidence>
<dbReference type="EMBL" id="DF968181">
    <property type="protein sequence ID" value="GAP41237.1"/>
    <property type="molecule type" value="Genomic_DNA"/>
</dbReference>
<gene>
    <name evidence="1" type="ORF">ATC1_131221</name>
</gene>
<keyword evidence="2" id="KW-1185">Reference proteome</keyword>
<name>A0A0S7BL86_9CHLR</name>
<dbReference type="InterPro" id="IPR036514">
    <property type="entry name" value="SGNH_hydro_sf"/>
</dbReference>
<dbReference type="Gene3D" id="3.40.50.1110">
    <property type="entry name" value="SGNH hydrolase"/>
    <property type="match status" value="1"/>
</dbReference>
<dbReference type="AlphaFoldDB" id="A0A0S7BL86"/>
<reference evidence="1" key="1">
    <citation type="journal article" date="2015" name="Genome Announc.">
        <title>Draft Genome Sequence of Anaerolineae Strain TC1, a Novel Isolate from a Methanogenic Wastewater Treatment System.</title>
        <authorList>
            <person name="Matsuura N."/>
            <person name="Tourlousse D.M."/>
            <person name="Sun L."/>
            <person name="Toyonaga M."/>
            <person name="Kuroda K."/>
            <person name="Ohashi A."/>
            <person name="Cruz R."/>
            <person name="Yamaguchi T."/>
            <person name="Sekiguchi Y."/>
        </authorList>
    </citation>
    <scope>NUCLEOTIDE SEQUENCE [LARGE SCALE GENOMIC DNA]</scope>
    <source>
        <strain evidence="1">TC1</strain>
    </source>
</reference>
<sequence length="211" mass="24355">MTNELFILGDSISIHYTPYLRAFLSPEWKVVRKGEIAAPEIPGEVDKENGTDSGVVLRYLQTILPRMDAKVILLNAGLHDVKRLPTDNDPCQVSLQQYKRYLHEIIDLISAAGKMMIWVTTTPVDDERHRQFEKGFFRFDQDVLQYNRASSEIMRKHGIRIIDLGSFTKKLETPLYIDHVHFTERIRVLQAAFLAGSINMFSAMKEDWDSK</sequence>
<dbReference type="RefSeq" id="WP_172667778.1">
    <property type="nucleotide sequence ID" value="NZ_DF968181.1"/>
</dbReference>